<dbReference type="EMBL" id="VGLS01001098">
    <property type="protein sequence ID" value="MBM3226897.1"/>
    <property type="molecule type" value="Genomic_DNA"/>
</dbReference>
<dbReference type="AlphaFoldDB" id="A0A937W8B9"/>
<gene>
    <name evidence="10" type="ORF">FJZ47_24285</name>
</gene>
<organism evidence="10 11">
    <name type="scientific">Tectimicrobiota bacterium</name>
    <dbReference type="NCBI Taxonomy" id="2528274"/>
    <lineage>
        <taxon>Bacteria</taxon>
        <taxon>Pseudomonadati</taxon>
        <taxon>Nitrospinota/Tectimicrobiota group</taxon>
        <taxon>Candidatus Tectimicrobiota</taxon>
    </lineage>
</organism>
<dbReference type="PANTHER" id="PTHR43739:SF2">
    <property type="entry name" value="OLIGOXYLOGLUCAN-REDUCING END-SPECIFIC XYLOGLUCANASE-RELATED"/>
    <property type="match status" value="1"/>
</dbReference>
<comment type="caution">
    <text evidence="10">The sequence shown here is derived from an EMBL/GenBank/DDBJ whole genome shotgun (WGS) entry which is preliminary data.</text>
</comment>
<proteinExistence type="inferred from homology"/>
<keyword evidence="3 10" id="KW-0378">Hydrolase</keyword>
<keyword evidence="2" id="KW-0677">Repeat</keyword>
<evidence type="ECO:0000313" key="10">
    <source>
        <dbReference type="EMBL" id="MBM3226897.1"/>
    </source>
</evidence>
<keyword evidence="6" id="KW-0624">Polysaccharide degradation</keyword>
<dbReference type="InterPro" id="IPR015943">
    <property type="entry name" value="WD40/YVTN_repeat-like_dom_sf"/>
</dbReference>
<dbReference type="GO" id="GO:0000272">
    <property type="term" value="P:polysaccharide catabolic process"/>
    <property type="evidence" value="ECO:0007669"/>
    <property type="project" value="UniProtKB-KW"/>
</dbReference>
<comment type="similarity">
    <text evidence="7">Belongs to the glycosyl hydrolase 74 family.</text>
</comment>
<feature type="domain" description="Sortilin N-terminal" evidence="9">
    <location>
        <begin position="101"/>
        <end position="226"/>
    </location>
</feature>
<evidence type="ECO:0000313" key="11">
    <source>
        <dbReference type="Proteomes" id="UP000712673"/>
    </source>
</evidence>
<accession>A0A937W8B9</accession>
<feature type="non-terminal residue" evidence="10">
    <location>
        <position position="234"/>
    </location>
</feature>
<dbReference type="Proteomes" id="UP000712673">
    <property type="component" value="Unassembled WGS sequence"/>
</dbReference>
<dbReference type="Gene3D" id="2.130.10.10">
    <property type="entry name" value="YVTN repeat-like/Quinoprotein amine dehydrogenase"/>
    <property type="match status" value="2"/>
</dbReference>
<evidence type="ECO:0000256" key="4">
    <source>
        <dbReference type="ARBA" id="ARBA00023277"/>
    </source>
</evidence>
<feature type="region of interest" description="Disordered" evidence="8">
    <location>
        <begin position="210"/>
        <end position="234"/>
    </location>
</feature>
<dbReference type="GO" id="GO:0010411">
    <property type="term" value="P:xyloglucan metabolic process"/>
    <property type="evidence" value="ECO:0007669"/>
    <property type="project" value="TreeGrafter"/>
</dbReference>
<evidence type="ECO:0000256" key="3">
    <source>
        <dbReference type="ARBA" id="ARBA00022801"/>
    </source>
</evidence>
<reference evidence="10" key="1">
    <citation type="submission" date="2019-03" db="EMBL/GenBank/DDBJ databases">
        <title>Lake Tanganyika Metagenome-Assembled Genomes (MAGs).</title>
        <authorList>
            <person name="Tran P."/>
        </authorList>
    </citation>
    <scope>NUCLEOTIDE SEQUENCE</scope>
    <source>
        <strain evidence="10">K_DeepCast_65m_m2_066</strain>
    </source>
</reference>
<keyword evidence="5" id="KW-0326">Glycosidase</keyword>
<evidence type="ECO:0000256" key="5">
    <source>
        <dbReference type="ARBA" id="ARBA00023295"/>
    </source>
</evidence>
<dbReference type="InterPro" id="IPR052025">
    <property type="entry name" value="Xyloglucanase_GH74"/>
</dbReference>
<dbReference type="PANTHER" id="PTHR43739">
    <property type="entry name" value="XYLOGLUCANASE (EUROFUNG)"/>
    <property type="match status" value="1"/>
</dbReference>
<keyword evidence="1" id="KW-0732">Signal</keyword>
<evidence type="ECO:0000259" key="9">
    <source>
        <dbReference type="Pfam" id="PF15902"/>
    </source>
</evidence>
<evidence type="ECO:0000256" key="6">
    <source>
        <dbReference type="ARBA" id="ARBA00023326"/>
    </source>
</evidence>
<dbReference type="InterPro" id="IPR031778">
    <property type="entry name" value="Sortilin_N"/>
</dbReference>
<evidence type="ECO:0000256" key="1">
    <source>
        <dbReference type="ARBA" id="ARBA00022729"/>
    </source>
</evidence>
<keyword evidence="4" id="KW-0119">Carbohydrate metabolism</keyword>
<protein>
    <submittedName>
        <fullName evidence="10">Glycosyl hydrolase</fullName>
    </submittedName>
</protein>
<evidence type="ECO:0000256" key="8">
    <source>
        <dbReference type="SAM" id="MobiDB-lite"/>
    </source>
</evidence>
<evidence type="ECO:0000256" key="7">
    <source>
        <dbReference type="ARBA" id="ARBA00037986"/>
    </source>
</evidence>
<dbReference type="CDD" id="cd15482">
    <property type="entry name" value="Sialidase_non-viral"/>
    <property type="match status" value="1"/>
</dbReference>
<dbReference type="GO" id="GO:0016798">
    <property type="term" value="F:hydrolase activity, acting on glycosyl bonds"/>
    <property type="evidence" value="ECO:0007669"/>
    <property type="project" value="UniProtKB-KW"/>
</dbReference>
<dbReference type="SUPFAM" id="SSF110296">
    <property type="entry name" value="Oligoxyloglucan reducing end-specific cellobiohydrolase"/>
    <property type="match status" value="2"/>
</dbReference>
<sequence>MIASAQALQAVTWRCIGPPRGGRVVAVAGDPVHPAVFYFGACAGGVWKTDDAGTYWTNVSDGFFKTSSVGALAVAESDSNVLYAGMGESCIRLDVSYGDGVYKSTDAGKTWQHMGLEDTRHIARVRIHPHNPDTVYVAALGHIFGPHSQRGVFRSTDGGKTWAHVLSVSDTTGAADLALDPHNPRILYAAMWQVQRDFWSLTSGGPHSGLYKSTDGGDTWTELSDNPGLPKGIK</sequence>
<name>A0A937W8B9_UNCTE</name>
<dbReference type="Pfam" id="PF15902">
    <property type="entry name" value="Sortilin-Vps10"/>
    <property type="match status" value="1"/>
</dbReference>
<evidence type="ECO:0000256" key="2">
    <source>
        <dbReference type="ARBA" id="ARBA00022737"/>
    </source>
</evidence>